<dbReference type="Proteomes" id="UP000032414">
    <property type="component" value="Chromosome I"/>
</dbReference>
<evidence type="ECO:0000259" key="3">
    <source>
        <dbReference type="Pfam" id="PF08338"/>
    </source>
</evidence>
<organism evidence="4 6">
    <name type="scientific">Legionella micdadei</name>
    <name type="common">Tatlockia micdadei</name>
    <dbReference type="NCBI Taxonomy" id="451"/>
    <lineage>
        <taxon>Bacteria</taxon>
        <taxon>Pseudomonadati</taxon>
        <taxon>Pseudomonadota</taxon>
        <taxon>Gammaproteobacteria</taxon>
        <taxon>Legionellales</taxon>
        <taxon>Legionellaceae</taxon>
        <taxon>Legionella</taxon>
    </lineage>
</organism>
<dbReference type="Pfam" id="PF08338">
    <property type="entry name" value="DUF1731"/>
    <property type="match status" value="1"/>
</dbReference>
<proteinExistence type="inferred from homology"/>
<dbReference type="InterPro" id="IPR013549">
    <property type="entry name" value="DUF1731"/>
</dbReference>
<reference evidence="5 7" key="3">
    <citation type="submission" date="2016-10" db="EMBL/GenBank/DDBJ databases">
        <authorList>
            <person name="Varghese N."/>
            <person name="Submissions S."/>
        </authorList>
    </citation>
    <scope>NUCLEOTIDE SEQUENCE [LARGE SCALE GENOMIC DNA]</scope>
    <source>
        <strain evidence="5 7">ATCC 33218</strain>
    </source>
</reference>
<dbReference type="InterPro" id="IPR001509">
    <property type="entry name" value="Epimerase_deHydtase"/>
</dbReference>
<dbReference type="STRING" id="451.B6N58_10480"/>
<reference evidence="6" key="2">
    <citation type="submission" date="2014-09" db="EMBL/GenBank/DDBJ databases">
        <authorList>
            <person name="Gomez-Valero L."/>
        </authorList>
    </citation>
    <scope>NUCLEOTIDE SEQUENCE [LARGE SCALE GENOMIC DNA]</scope>
    <source>
        <strain evidence="6">ATCC33218</strain>
    </source>
</reference>
<dbReference type="HOGENOM" id="CLU_047373_0_3_6"/>
<dbReference type="EMBL" id="FMVN01000010">
    <property type="protein sequence ID" value="SCY56443.1"/>
    <property type="molecule type" value="Genomic_DNA"/>
</dbReference>
<dbReference type="SUPFAM" id="SSF51735">
    <property type="entry name" value="NAD(P)-binding Rossmann-fold domains"/>
    <property type="match status" value="1"/>
</dbReference>
<name>A0A098GFQ5_LEGMI</name>
<dbReference type="AlphaFoldDB" id="A0A098GFQ5"/>
<sequence length="305" mass="34058">MNILIAGASGFIGHNLINALRLKHTITALGRNEDKLKKCFPKKIKVCTWEKLADLDPHSFDAVINLSGYNISGSRWSEKVKQKIINSRVSTTTDLINWAMNQKAKPHFYCANAVGIYGMQNNDDPKAFDETSLINFNQPHDILSEICIRWQNALQPAIDYGIPVTITRFGVVLKKGEGMLKKLFPSFYMGLGATLGDGKQIISWVHIDDVIGAYLFLLDNPQLTGSFNITAPIPVSQAQFARTLAKAMHRPLFLTIPPVVVKTLFGEMGECLLLKGQRVVPKRLVDSGYQFHYPELTTALAHEFE</sequence>
<evidence type="ECO:0000259" key="2">
    <source>
        <dbReference type="Pfam" id="PF01370"/>
    </source>
</evidence>
<dbReference type="PATRIC" id="fig|451.8.peg.313"/>
<feature type="domain" description="NAD-dependent epimerase/dehydratase" evidence="2">
    <location>
        <begin position="3"/>
        <end position="229"/>
    </location>
</feature>
<dbReference type="OrthoDB" id="9801773at2"/>
<dbReference type="Gene3D" id="3.40.50.720">
    <property type="entry name" value="NAD(P)-binding Rossmann-like Domain"/>
    <property type="match status" value="1"/>
</dbReference>
<comment type="similarity">
    <text evidence="1">Belongs to the NAD(P)-dependent epimerase/dehydratase family. SDR39U1 subfamily.</text>
</comment>
<evidence type="ECO:0000313" key="7">
    <source>
        <dbReference type="Proteomes" id="UP000182998"/>
    </source>
</evidence>
<dbReference type="InterPro" id="IPR036291">
    <property type="entry name" value="NAD(P)-bd_dom_sf"/>
</dbReference>
<protein>
    <submittedName>
        <fullName evidence="4">Uncharacterized protein</fullName>
    </submittedName>
</protein>
<evidence type="ECO:0000313" key="5">
    <source>
        <dbReference type="EMBL" id="SCY56443.1"/>
    </source>
</evidence>
<reference evidence="4" key="1">
    <citation type="submission" date="2014-09" db="EMBL/GenBank/DDBJ databases">
        <authorList>
            <person name="GOMEZ-VALERO Laura"/>
        </authorList>
    </citation>
    <scope>NUCLEOTIDE SEQUENCE</scope>
    <source>
        <strain evidence="4">ATCC33218</strain>
    </source>
</reference>
<dbReference type="NCBIfam" id="TIGR01777">
    <property type="entry name" value="yfcH"/>
    <property type="match status" value="1"/>
</dbReference>
<dbReference type="Proteomes" id="UP000182998">
    <property type="component" value="Unassembled WGS sequence"/>
</dbReference>
<evidence type="ECO:0000313" key="4">
    <source>
        <dbReference type="EMBL" id="CEG60316.1"/>
    </source>
</evidence>
<dbReference type="EMBL" id="LN614830">
    <property type="protein sequence ID" value="CEG60316.1"/>
    <property type="molecule type" value="Genomic_DNA"/>
</dbReference>
<gene>
    <name evidence="4" type="ORF">LMI_1000</name>
    <name evidence="5" type="ORF">SAMN02982997_02065</name>
</gene>
<evidence type="ECO:0000313" key="6">
    <source>
        <dbReference type="Proteomes" id="UP000032414"/>
    </source>
</evidence>
<dbReference type="KEGG" id="tmc:LMI_1000"/>
<accession>A0A098GFQ5</accession>
<keyword evidence="7" id="KW-1185">Reference proteome</keyword>
<dbReference type="RefSeq" id="WP_045098749.1">
    <property type="nucleotide sequence ID" value="NZ_CP020614.1"/>
</dbReference>
<dbReference type="InterPro" id="IPR010099">
    <property type="entry name" value="SDR39U1"/>
</dbReference>
<feature type="domain" description="DUF1731" evidence="3">
    <location>
        <begin position="256"/>
        <end position="302"/>
    </location>
</feature>
<evidence type="ECO:0000256" key="1">
    <source>
        <dbReference type="ARBA" id="ARBA00009353"/>
    </source>
</evidence>
<dbReference type="PANTHER" id="PTHR11092">
    <property type="entry name" value="SUGAR NUCLEOTIDE EPIMERASE RELATED"/>
    <property type="match status" value="1"/>
</dbReference>
<dbReference type="Pfam" id="PF01370">
    <property type="entry name" value="Epimerase"/>
    <property type="match status" value="1"/>
</dbReference>
<dbReference type="PANTHER" id="PTHR11092:SF0">
    <property type="entry name" value="EPIMERASE FAMILY PROTEIN SDR39U1"/>
    <property type="match status" value="1"/>
</dbReference>